<proteinExistence type="predicted"/>
<dbReference type="AlphaFoldDB" id="A0A381X801"/>
<reference evidence="2" key="1">
    <citation type="submission" date="2018-05" db="EMBL/GenBank/DDBJ databases">
        <authorList>
            <person name="Lanie J.A."/>
            <person name="Ng W.-L."/>
            <person name="Kazmierczak K.M."/>
            <person name="Andrzejewski T.M."/>
            <person name="Davidsen T.M."/>
            <person name="Wayne K.J."/>
            <person name="Tettelin H."/>
            <person name="Glass J.I."/>
            <person name="Rusch D."/>
            <person name="Podicherti R."/>
            <person name="Tsui H.-C.T."/>
            <person name="Winkler M.E."/>
        </authorList>
    </citation>
    <scope>NUCLEOTIDE SEQUENCE</scope>
</reference>
<evidence type="ECO:0000259" key="1">
    <source>
        <dbReference type="Pfam" id="PF03457"/>
    </source>
</evidence>
<accession>A0A381X801</accession>
<dbReference type="Pfam" id="PF03457">
    <property type="entry name" value="HA"/>
    <property type="match status" value="1"/>
</dbReference>
<dbReference type="Gene3D" id="6.10.140.530">
    <property type="match status" value="1"/>
</dbReference>
<organism evidence="2">
    <name type="scientific">marine metagenome</name>
    <dbReference type="NCBI Taxonomy" id="408172"/>
    <lineage>
        <taxon>unclassified sequences</taxon>
        <taxon>metagenomes</taxon>
        <taxon>ecological metagenomes</taxon>
    </lineage>
</organism>
<name>A0A381X801_9ZZZZ</name>
<feature type="domain" description="Helicase-associated" evidence="1">
    <location>
        <begin position="3"/>
        <end position="61"/>
    </location>
</feature>
<dbReference type="EMBL" id="UINC01014241">
    <property type="protein sequence ID" value="SVA60895.1"/>
    <property type="molecule type" value="Genomic_DNA"/>
</dbReference>
<dbReference type="InterPro" id="IPR005114">
    <property type="entry name" value="Helicase_assoc"/>
</dbReference>
<protein>
    <recommendedName>
        <fullName evidence="1">Helicase-associated domain-containing protein</fullName>
    </recommendedName>
</protein>
<evidence type="ECO:0000313" key="2">
    <source>
        <dbReference type="EMBL" id="SVA60895.1"/>
    </source>
</evidence>
<gene>
    <name evidence="2" type="ORF">METZ01_LOCUS113749</name>
</gene>
<feature type="non-terminal residue" evidence="2">
    <location>
        <position position="66"/>
    </location>
</feature>
<sequence>MDSMWEEGFKHMEEFVRANGNAKVPAAHECADGFDLGRWVERQRTFRNSLDAERKARLEALKGWIW</sequence>